<sequence length="445" mass="48454">MARTEIQSKKRKGAAEPAVAIAKKVKTTPEKSEKSKTLRSASKQSPSVEKTTVVAAAVVDSKNKKNTTAAKPARKRAEDFLEEKKPVKAAPKAKSAPAAKESASAKVTKAKGKKTTTTTTENKVEEEPITKKEEVALAVAAAKEAASEDEEEDDEDVDDQTAALLAGFESDEDKNDPEEDDDSGSDDEEGVSVDKLPAIPDEKNTRKQLKAAEKKGADDKPGVLYVGRIPHGFFEHQMKAYFSQFGDISHLRLARNKVTGRSKHYAFLEFSSGAVADIVAKTMDKYLLFGHILQVRRIPDDQVHPQLWKGEGRRFKVMPRNKIEGGLLNKGKTRGVWEKKIEKENKKRAKQAAKLKDIGYEFEMPGLTSVNDVPMKDAVDGEGPGLLDGGEVKAILEKQPEVAKVEVEKEDGEEKVKVTAAAKAGTKRVKAKGDGKKAKKAKVAA</sequence>
<dbReference type="InterPro" id="IPR035979">
    <property type="entry name" value="RBD_domain_sf"/>
</dbReference>
<dbReference type="PANTHER" id="PTHR46754">
    <property type="entry name" value="MKI67 FHA DOMAIN-INTERACTING NUCLEOLAR PHOSPHOPROTEIN"/>
    <property type="match status" value="1"/>
</dbReference>
<evidence type="ECO:0000256" key="4">
    <source>
        <dbReference type="PROSITE-ProRule" id="PRU00176"/>
    </source>
</evidence>
<feature type="compositionally biased region" description="Acidic residues" evidence="5">
    <location>
        <begin position="169"/>
        <end position="191"/>
    </location>
</feature>
<comment type="caution">
    <text evidence="7">The sequence shown here is derived from an EMBL/GenBank/DDBJ whole genome shotgun (WGS) entry which is preliminary data.</text>
</comment>
<feature type="compositionally biased region" description="Basic and acidic residues" evidence="5">
    <location>
        <begin position="75"/>
        <end position="86"/>
    </location>
</feature>
<dbReference type="InterPro" id="IPR000504">
    <property type="entry name" value="RRM_dom"/>
</dbReference>
<keyword evidence="2 4" id="KW-0694">RNA-binding</keyword>
<protein>
    <recommendedName>
        <fullName evidence="6">RRM domain-containing protein</fullName>
    </recommendedName>
</protein>
<dbReference type="PROSITE" id="PS50102">
    <property type="entry name" value="RRM"/>
    <property type="match status" value="1"/>
</dbReference>
<evidence type="ECO:0000256" key="5">
    <source>
        <dbReference type="SAM" id="MobiDB-lite"/>
    </source>
</evidence>
<proteinExistence type="predicted"/>
<feature type="region of interest" description="Disordered" evidence="5">
    <location>
        <begin position="1"/>
        <end position="215"/>
    </location>
</feature>
<dbReference type="Pfam" id="PF00076">
    <property type="entry name" value="RRM_1"/>
    <property type="match status" value="1"/>
</dbReference>
<dbReference type="GeneID" id="95976887"/>
<evidence type="ECO:0000256" key="2">
    <source>
        <dbReference type="ARBA" id="ARBA00022884"/>
    </source>
</evidence>
<evidence type="ECO:0000313" key="7">
    <source>
        <dbReference type="EMBL" id="KAL1302854.1"/>
    </source>
</evidence>
<feature type="compositionally biased region" description="Polar residues" evidence="5">
    <location>
        <begin position="38"/>
        <end position="50"/>
    </location>
</feature>
<organism evidence="7 8">
    <name type="scientific">Neodothiora populina</name>
    <dbReference type="NCBI Taxonomy" id="2781224"/>
    <lineage>
        <taxon>Eukaryota</taxon>
        <taxon>Fungi</taxon>
        <taxon>Dikarya</taxon>
        <taxon>Ascomycota</taxon>
        <taxon>Pezizomycotina</taxon>
        <taxon>Dothideomycetes</taxon>
        <taxon>Dothideomycetidae</taxon>
        <taxon>Dothideales</taxon>
        <taxon>Dothioraceae</taxon>
        <taxon>Neodothiora</taxon>
    </lineage>
</organism>
<dbReference type="SUPFAM" id="SSF54928">
    <property type="entry name" value="RNA-binding domain, RBD"/>
    <property type="match status" value="1"/>
</dbReference>
<gene>
    <name evidence="7" type="ORF">AAFC00_003185</name>
</gene>
<accession>A0ABR3P9Z6</accession>
<feature type="domain" description="RRM" evidence="6">
    <location>
        <begin position="222"/>
        <end position="300"/>
    </location>
</feature>
<reference evidence="7 8" key="1">
    <citation type="submission" date="2024-07" db="EMBL/GenBank/DDBJ databases">
        <title>Draft sequence of the Neodothiora populina.</title>
        <authorList>
            <person name="Drown D.D."/>
            <person name="Schuette U.S."/>
            <person name="Buechlein A.B."/>
            <person name="Rusch D.R."/>
            <person name="Winton L.W."/>
            <person name="Adams G.A."/>
        </authorList>
    </citation>
    <scope>NUCLEOTIDE SEQUENCE [LARGE SCALE GENOMIC DNA]</scope>
    <source>
        <strain evidence="7 8">CPC 39397</strain>
    </source>
</reference>
<keyword evidence="3" id="KW-0539">Nucleus</keyword>
<evidence type="ECO:0000313" key="8">
    <source>
        <dbReference type="Proteomes" id="UP001562354"/>
    </source>
</evidence>
<keyword evidence="8" id="KW-1185">Reference proteome</keyword>
<dbReference type="InterPro" id="IPR012677">
    <property type="entry name" value="Nucleotide-bd_a/b_plait_sf"/>
</dbReference>
<evidence type="ECO:0000256" key="1">
    <source>
        <dbReference type="ARBA" id="ARBA00004604"/>
    </source>
</evidence>
<dbReference type="SMART" id="SM00360">
    <property type="entry name" value="RRM"/>
    <property type="match status" value="1"/>
</dbReference>
<dbReference type="CDD" id="cd12307">
    <property type="entry name" value="RRM_NIFK_like"/>
    <property type="match status" value="1"/>
</dbReference>
<comment type="subcellular location">
    <subcellularLocation>
        <location evidence="1">Nucleus</location>
        <location evidence="1">Nucleolus</location>
    </subcellularLocation>
</comment>
<dbReference type="Gene3D" id="3.30.70.330">
    <property type="match status" value="1"/>
</dbReference>
<feature type="compositionally biased region" description="Low complexity" evidence="5">
    <location>
        <begin position="88"/>
        <end position="107"/>
    </location>
</feature>
<name>A0ABR3P9Z6_9PEZI</name>
<evidence type="ECO:0000259" key="6">
    <source>
        <dbReference type="PROSITE" id="PS50102"/>
    </source>
</evidence>
<evidence type="ECO:0000256" key="3">
    <source>
        <dbReference type="ARBA" id="ARBA00023242"/>
    </source>
</evidence>
<dbReference type="RefSeq" id="XP_069199130.1">
    <property type="nucleotide sequence ID" value="XM_069342626.1"/>
</dbReference>
<feature type="compositionally biased region" description="Basic and acidic residues" evidence="5">
    <location>
        <begin position="200"/>
        <end position="215"/>
    </location>
</feature>
<feature type="compositionally biased region" description="Basic and acidic residues" evidence="5">
    <location>
        <begin position="27"/>
        <end position="36"/>
    </location>
</feature>
<feature type="compositionally biased region" description="Acidic residues" evidence="5">
    <location>
        <begin position="147"/>
        <end position="159"/>
    </location>
</feature>
<feature type="region of interest" description="Disordered" evidence="5">
    <location>
        <begin position="425"/>
        <end position="445"/>
    </location>
</feature>
<dbReference type="EMBL" id="JBFMKM010000012">
    <property type="protein sequence ID" value="KAL1302854.1"/>
    <property type="molecule type" value="Genomic_DNA"/>
</dbReference>
<feature type="compositionally biased region" description="Basic and acidic residues" evidence="5">
    <location>
        <begin position="122"/>
        <end position="135"/>
    </location>
</feature>
<dbReference type="Proteomes" id="UP001562354">
    <property type="component" value="Unassembled WGS sequence"/>
</dbReference>